<name>J3MLW7_ORYBR</name>
<proteinExistence type="predicted"/>
<dbReference type="HOGENOM" id="CLU_2531106_0_0_1"/>
<reference evidence="1" key="2">
    <citation type="submission" date="2013-04" db="UniProtKB">
        <authorList>
            <consortium name="EnsemblPlants"/>
        </authorList>
    </citation>
    <scope>IDENTIFICATION</scope>
</reference>
<accession>J3MLW7</accession>
<organism evidence="1">
    <name type="scientific">Oryza brachyantha</name>
    <name type="common">malo sina</name>
    <dbReference type="NCBI Taxonomy" id="4533"/>
    <lineage>
        <taxon>Eukaryota</taxon>
        <taxon>Viridiplantae</taxon>
        <taxon>Streptophyta</taxon>
        <taxon>Embryophyta</taxon>
        <taxon>Tracheophyta</taxon>
        <taxon>Spermatophyta</taxon>
        <taxon>Magnoliopsida</taxon>
        <taxon>Liliopsida</taxon>
        <taxon>Poales</taxon>
        <taxon>Poaceae</taxon>
        <taxon>BOP clade</taxon>
        <taxon>Oryzoideae</taxon>
        <taxon>Oryzeae</taxon>
        <taxon>Oryzinae</taxon>
        <taxon>Oryza</taxon>
    </lineage>
</organism>
<protein>
    <submittedName>
        <fullName evidence="1">Uncharacterized protein</fullName>
    </submittedName>
</protein>
<dbReference type="Proteomes" id="UP000006038">
    <property type="component" value="Chromosome 7"/>
</dbReference>
<dbReference type="AlphaFoldDB" id="J3MLW7"/>
<dbReference type="Gramene" id="OB07G23990.1">
    <property type="protein sequence ID" value="OB07G23990.1"/>
    <property type="gene ID" value="OB07G23990"/>
</dbReference>
<keyword evidence="2" id="KW-1185">Reference proteome</keyword>
<sequence length="84" mass="9347">MLGQNTYCPCFALNCGITQEKRTFNLSQLLGELIHISLTVKPDRQSPLTFHTSIQNRIWVVSPAIFTSSSVTACATTESRFEPV</sequence>
<dbReference type="EnsemblPlants" id="OB07G23990.1">
    <property type="protein sequence ID" value="OB07G23990.1"/>
    <property type="gene ID" value="OB07G23990"/>
</dbReference>
<reference evidence="1" key="1">
    <citation type="journal article" date="2013" name="Nat. Commun.">
        <title>Whole-genome sequencing of Oryza brachyantha reveals mechanisms underlying Oryza genome evolution.</title>
        <authorList>
            <person name="Chen J."/>
            <person name="Huang Q."/>
            <person name="Gao D."/>
            <person name="Wang J."/>
            <person name="Lang Y."/>
            <person name="Liu T."/>
            <person name="Li B."/>
            <person name="Bai Z."/>
            <person name="Luis Goicoechea J."/>
            <person name="Liang C."/>
            <person name="Chen C."/>
            <person name="Zhang W."/>
            <person name="Sun S."/>
            <person name="Liao Y."/>
            <person name="Zhang X."/>
            <person name="Yang L."/>
            <person name="Song C."/>
            <person name="Wang M."/>
            <person name="Shi J."/>
            <person name="Liu G."/>
            <person name="Liu J."/>
            <person name="Zhou H."/>
            <person name="Zhou W."/>
            <person name="Yu Q."/>
            <person name="An N."/>
            <person name="Chen Y."/>
            <person name="Cai Q."/>
            <person name="Wang B."/>
            <person name="Liu B."/>
            <person name="Min J."/>
            <person name="Huang Y."/>
            <person name="Wu H."/>
            <person name="Li Z."/>
            <person name="Zhang Y."/>
            <person name="Yin Y."/>
            <person name="Song W."/>
            <person name="Jiang J."/>
            <person name="Jackson S.A."/>
            <person name="Wing R.A."/>
            <person name="Wang J."/>
            <person name="Chen M."/>
        </authorList>
    </citation>
    <scope>NUCLEOTIDE SEQUENCE [LARGE SCALE GENOMIC DNA]</scope>
    <source>
        <strain evidence="1">cv. IRGC 101232</strain>
    </source>
</reference>
<evidence type="ECO:0000313" key="1">
    <source>
        <dbReference type="EnsemblPlants" id="OB07G23990.1"/>
    </source>
</evidence>
<evidence type="ECO:0000313" key="2">
    <source>
        <dbReference type="Proteomes" id="UP000006038"/>
    </source>
</evidence>